<organism evidence="3 4">
    <name type="scientific">Rhodoferax antarcticus ANT.BR</name>
    <dbReference type="NCBI Taxonomy" id="1111071"/>
    <lineage>
        <taxon>Bacteria</taxon>
        <taxon>Pseudomonadati</taxon>
        <taxon>Pseudomonadota</taxon>
        <taxon>Betaproteobacteria</taxon>
        <taxon>Burkholderiales</taxon>
        <taxon>Comamonadaceae</taxon>
        <taxon>Rhodoferax</taxon>
    </lineage>
</organism>
<dbReference type="InterPro" id="IPR041464">
    <property type="entry name" value="TubC_N"/>
</dbReference>
<dbReference type="EMBL" id="MSYM01000018">
    <property type="protein sequence ID" value="OLP04896.1"/>
    <property type="molecule type" value="Genomic_DNA"/>
</dbReference>
<feature type="domain" description="TubC N-terminal docking" evidence="2">
    <location>
        <begin position="5"/>
        <end position="54"/>
    </location>
</feature>
<dbReference type="Gene3D" id="1.10.10.1830">
    <property type="entry name" value="Non-ribosomal peptide synthase, adenylation domain"/>
    <property type="match status" value="1"/>
</dbReference>
<keyword evidence="4" id="KW-1185">Reference proteome</keyword>
<dbReference type="Pfam" id="PF18563">
    <property type="entry name" value="TubC_N"/>
    <property type="match status" value="1"/>
</dbReference>
<reference evidence="3 4" key="1">
    <citation type="submission" date="2017-01" db="EMBL/GenBank/DDBJ databases">
        <title>Genome sequence of Rhodoferax antarcticus ANT.BR, a psychrophilic purple nonsulfur bacterium from an Antarctic microbial mat.</title>
        <authorList>
            <person name="Baker J."/>
            <person name="Riester C."/>
            <person name="Skinner B."/>
            <person name="Newell A."/>
            <person name="Swingley W."/>
            <person name="Madigan M."/>
            <person name="Jung D."/>
            <person name="Asao M."/>
            <person name="Chen M."/>
            <person name="Loughlin P."/>
            <person name="Pan H."/>
            <person name="Lin S."/>
            <person name="Li N."/>
            <person name="Shaw J."/>
            <person name="Prado M."/>
            <person name="Sherman C."/>
            <person name="Li X."/>
            <person name="Tang J."/>
            <person name="Blankenship R."/>
            <person name="Zhao T."/>
            <person name="Touchman J."/>
            <person name="Sattley M."/>
        </authorList>
    </citation>
    <scope>NUCLEOTIDE SEQUENCE [LARGE SCALE GENOMIC DNA]</scope>
    <source>
        <strain evidence="3 4">ANT.BR</strain>
    </source>
</reference>
<evidence type="ECO:0000313" key="4">
    <source>
        <dbReference type="Proteomes" id="UP000185911"/>
    </source>
</evidence>
<dbReference type="AlphaFoldDB" id="A0A1Q8YA19"/>
<feature type="compositionally biased region" description="Basic and acidic residues" evidence="1">
    <location>
        <begin position="76"/>
        <end position="105"/>
    </location>
</feature>
<gene>
    <name evidence="3" type="ORF">BLL52_3712</name>
</gene>
<dbReference type="InterPro" id="IPR044894">
    <property type="entry name" value="TubC_N_sf"/>
</dbReference>
<name>A0A1Q8YA19_9BURK</name>
<comment type="caution">
    <text evidence="3">The sequence shown here is derived from an EMBL/GenBank/DDBJ whole genome shotgun (WGS) entry which is preliminary data.</text>
</comment>
<accession>A0A1Q8YA19</accession>
<feature type="region of interest" description="Disordered" evidence="1">
    <location>
        <begin position="76"/>
        <end position="111"/>
    </location>
</feature>
<dbReference type="RefSeq" id="WP_075587822.1">
    <property type="nucleotide sequence ID" value="NZ_MSYM01000018.1"/>
</dbReference>
<evidence type="ECO:0000259" key="2">
    <source>
        <dbReference type="Pfam" id="PF18563"/>
    </source>
</evidence>
<dbReference type="Proteomes" id="UP000185911">
    <property type="component" value="Unassembled WGS sequence"/>
</dbReference>
<evidence type="ECO:0000256" key="1">
    <source>
        <dbReference type="SAM" id="MobiDB-lite"/>
    </source>
</evidence>
<sequence length="111" mass="12360">MTPAEMLADLFHDDIDVRLADDGLNVVVSAPTGKLTDHHRRLVRGSKPELIGFLLDVERTTALLIAAAMRCCDRHGDGAQARDDMRQQCKDTPPHLRQDLLDHFNGKPANH</sequence>
<protein>
    <recommendedName>
        <fullName evidence="2">TubC N-terminal docking domain-containing protein</fullName>
    </recommendedName>
</protein>
<dbReference type="STRING" id="81479.RA876_12425"/>
<proteinExistence type="predicted"/>
<evidence type="ECO:0000313" key="3">
    <source>
        <dbReference type="EMBL" id="OLP04896.1"/>
    </source>
</evidence>